<dbReference type="PANTHER" id="PTHR12558:SF13">
    <property type="entry name" value="CELL DIVISION CYCLE PROTEIN 27 HOMOLOG"/>
    <property type="match status" value="1"/>
</dbReference>
<dbReference type="RefSeq" id="WP_344821509.1">
    <property type="nucleotide sequence ID" value="NZ_BAABEZ010000001.1"/>
</dbReference>
<comment type="caution">
    <text evidence="2">The sequence shown here is derived from an EMBL/GenBank/DDBJ whole genome shotgun (WGS) entry which is preliminary data.</text>
</comment>
<evidence type="ECO:0000256" key="1">
    <source>
        <dbReference type="PROSITE-ProRule" id="PRU00339"/>
    </source>
</evidence>
<feature type="repeat" description="TPR" evidence="1">
    <location>
        <begin position="778"/>
        <end position="811"/>
    </location>
</feature>
<proteinExistence type="predicted"/>
<feature type="repeat" description="TPR" evidence="1">
    <location>
        <begin position="665"/>
        <end position="698"/>
    </location>
</feature>
<keyword evidence="1" id="KW-0802">TPR repeat</keyword>
<keyword evidence="3" id="KW-1185">Reference proteome</keyword>
<dbReference type="PANTHER" id="PTHR12558">
    <property type="entry name" value="CELL DIVISION CYCLE 16,23,27"/>
    <property type="match status" value="1"/>
</dbReference>
<reference evidence="3" key="1">
    <citation type="journal article" date="2019" name="Int. J. Syst. Evol. Microbiol.">
        <title>The Global Catalogue of Microorganisms (GCM) 10K type strain sequencing project: providing services to taxonomists for standard genome sequencing and annotation.</title>
        <authorList>
            <consortium name="The Broad Institute Genomics Platform"/>
            <consortium name="The Broad Institute Genome Sequencing Center for Infectious Disease"/>
            <person name="Wu L."/>
            <person name="Ma J."/>
        </authorList>
    </citation>
    <scope>NUCLEOTIDE SEQUENCE [LARGE SCALE GENOMIC DNA]</scope>
    <source>
        <strain evidence="3">JCM 31921</strain>
    </source>
</reference>
<sequence>MSVTSKDTPGLKSIAVLAYALCTAQLASGQLHMPYNGYNSWLHQSELLLDQKLYGAAAFSAQQHLDARVALYMKDDPILNTDRARYLKAIALLSSGTTSEADSAFISEAYRERVALARARALFHAQKWAASAEAYKQAGIDNLSNKEVASSKFERAYALFNDHQFEEAESILSSVKDVEGPYSAPAHYYYGLLAYNRGRFDDALKSFSKIEQMDAYKGVVPYYIAEIRYFQGQTGAALQKAREEMSRPTPSFYDNEFHLLAAQCLFEQEQYEQALPYFEYYYAKSDQIRKQDLYEMAYSYYRVKSFSKAIEPFRQLSSSQDSLGQTAMYFLGDCFLQTDDKRGAKNAFALAGSMDYNRSIAEHAILLSGKLAFELGYTAEGIAQMQKLLGDYPDGEDRKEATDVLSAQLLQSGNYEEAYNTLQQTPNADPALIQRAAYSLALKQLQQKRYSNAASLLDAAIEKGVPDEYLAAAHFWRSEVAYQLKNYEDAIQHGTAFLQTNSTGVKAIAPNVTVQHALITMGYAALHTGDYNGSAKYFAQAQNKNAAEGFSQKLASDAALREADASFLAKDYARAIALYDKLIAAKGAEADYALFQKSTLLGLQGKTTEQADILLQIVAQRNPVSQYLPEAHYALGDLLLDANKFEDAISHFEKITDQNAPHLASKALVKIAFAYQEAENTSKAIETYQAVIRKYPASEEKQAALDGLKSLYISTNKPDAYLKFLKENNLNTDSGNAGDTDSLYYQAEETQYVAGKYAEATAAMHKYLERYPNGLFSTKAHYYGGEAYYQLKQYDSALTHFDKVLGSGWSDFTEPSAQRAAGIAYTQGNYTASGRYYAQLRNIAESKNELAVAYRGMMFSADRMSDGLAANYADTLLTLPEIDEEMKMEAMLIKGNAAIRKENFEEAASLLQQVAASKNIETAAEAQYQMARLPLLQKKTAAAESAVTEAIRATSGSSYWNTKCYLLMADVFIAQKDYFNAKATLQSIIRNVKNESLRQDATRKLDEVKLLEKGKSKLKEGE</sequence>
<dbReference type="SUPFAM" id="SSF81901">
    <property type="entry name" value="HCP-like"/>
    <property type="match status" value="1"/>
</dbReference>
<gene>
    <name evidence="2" type="ORF">GCM10023092_00590</name>
</gene>
<feature type="repeat" description="TPR" evidence="1">
    <location>
        <begin position="184"/>
        <end position="217"/>
    </location>
</feature>
<dbReference type="SUPFAM" id="SSF48452">
    <property type="entry name" value="TPR-like"/>
    <property type="match status" value="4"/>
</dbReference>
<dbReference type="Pfam" id="PF13174">
    <property type="entry name" value="TPR_6"/>
    <property type="match status" value="2"/>
</dbReference>
<feature type="repeat" description="TPR" evidence="1">
    <location>
        <begin position="629"/>
        <end position="662"/>
    </location>
</feature>
<dbReference type="SMART" id="SM00028">
    <property type="entry name" value="TPR"/>
    <property type="match status" value="9"/>
</dbReference>
<dbReference type="Proteomes" id="UP001501410">
    <property type="component" value="Unassembled WGS sequence"/>
</dbReference>
<name>A0ABP8MDT7_9BACT</name>
<accession>A0ABP8MDT7</accession>
<dbReference type="InterPro" id="IPR019734">
    <property type="entry name" value="TPR_rpt"/>
</dbReference>
<evidence type="ECO:0000313" key="3">
    <source>
        <dbReference type="Proteomes" id="UP001501410"/>
    </source>
</evidence>
<dbReference type="EMBL" id="BAABEZ010000001">
    <property type="protein sequence ID" value="GAA4448296.1"/>
    <property type="molecule type" value="Genomic_DNA"/>
</dbReference>
<protein>
    <submittedName>
        <fullName evidence="2">Tetratricopeptide repeat protein</fullName>
    </submittedName>
</protein>
<dbReference type="Gene3D" id="1.25.40.10">
    <property type="entry name" value="Tetratricopeptide repeat domain"/>
    <property type="match status" value="7"/>
</dbReference>
<dbReference type="Pfam" id="PF13432">
    <property type="entry name" value="TPR_16"/>
    <property type="match status" value="5"/>
</dbReference>
<organism evidence="2 3">
    <name type="scientific">Rurimicrobium arvi</name>
    <dbReference type="NCBI Taxonomy" id="2049916"/>
    <lineage>
        <taxon>Bacteria</taxon>
        <taxon>Pseudomonadati</taxon>
        <taxon>Bacteroidota</taxon>
        <taxon>Chitinophagia</taxon>
        <taxon>Chitinophagales</taxon>
        <taxon>Chitinophagaceae</taxon>
        <taxon>Rurimicrobium</taxon>
    </lineage>
</organism>
<dbReference type="PROSITE" id="PS50005">
    <property type="entry name" value="TPR"/>
    <property type="match status" value="4"/>
</dbReference>
<dbReference type="InterPro" id="IPR011990">
    <property type="entry name" value="TPR-like_helical_dom_sf"/>
</dbReference>
<evidence type="ECO:0000313" key="2">
    <source>
        <dbReference type="EMBL" id="GAA4448296.1"/>
    </source>
</evidence>